<reference evidence="1" key="1">
    <citation type="journal article" date="2014" name="Int. J. Syst. Evol. Microbiol.">
        <title>Complete genome sequence of Corynebacterium casei LMG S-19264T (=DSM 44701T), isolated from a smear-ripened cheese.</title>
        <authorList>
            <consortium name="US DOE Joint Genome Institute (JGI-PGF)"/>
            <person name="Walter F."/>
            <person name="Albersmeier A."/>
            <person name="Kalinowski J."/>
            <person name="Ruckert C."/>
        </authorList>
    </citation>
    <scope>NUCLEOTIDE SEQUENCE</scope>
    <source>
        <strain evidence="1">CGMCC 1.15493</strain>
    </source>
</reference>
<reference evidence="1" key="2">
    <citation type="submission" date="2020-09" db="EMBL/GenBank/DDBJ databases">
        <authorList>
            <person name="Sun Q."/>
            <person name="Zhou Y."/>
        </authorList>
    </citation>
    <scope>NUCLEOTIDE SEQUENCE</scope>
    <source>
        <strain evidence="1">CGMCC 1.15493</strain>
    </source>
</reference>
<organism evidence="1 2">
    <name type="scientific">Aureimonas glaciei</name>
    <dbReference type="NCBI Taxonomy" id="1776957"/>
    <lineage>
        <taxon>Bacteria</taxon>
        <taxon>Pseudomonadati</taxon>
        <taxon>Pseudomonadota</taxon>
        <taxon>Alphaproteobacteria</taxon>
        <taxon>Hyphomicrobiales</taxon>
        <taxon>Aurantimonadaceae</taxon>
        <taxon>Aureimonas</taxon>
    </lineage>
</organism>
<dbReference type="AlphaFoldDB" id="A0A916Y567"/>
<keyword evidence="2" id="KW-1185">Reference proteome</keyword>
<dbReference type="RefSeq" id="WP_188853695.1">
    <property type="nucleotide sequence ID" value="NZ_BMJJ01000010.1"/>
</dbReference>
<proteinExistence type="predicted"/>
<evidence type="ECO:0000313" key="1">
    <source>
        <dbReference type="EMBL" id="GGD31329.1"/>
    </source>
</evidence>
<protein>
    <submittedName>
        <fullName evidence="1">Uncharacterized protein</fullName>
    </submittedName>
</protein>
<accession>A0A916Y567</accession>
<sequence length="517" mass="57405">MTIPNTDERAAELLHWAADRLTHVYAENPRLDYVLAMHREAERLAPGLKVEDINYRERAAGGTIISESMDPASVMTALDPLVERVVCTLAADRLDKWSEVLDGRTEARTWLVGMTSFHFGGEIDRNAVQAYIDGQVDRIRELDVADAAGRKTWAHSRMPQPRRACGVPERAPVEDVVAMAVVEGTAAEFLVSMPDKAQGNHDDANKPPRLEMRIDTSDPENFRVIDMTRTQLLPDGSLSIVTTPADANDTEDWVTLDMKGPTAAPMIPGSSIRPTVTLTKSELAKLLEQAFAEGVGCDERYEGGADNQLACVTDILDEVLFEGPTRLEDMTPELADPVIADDADWYPTFEEMGAYLTQIAGPGATVSAVKDKEDWRVDFPFNLSIEICWVERQTVTRSELKEILRRQVEIYFQGEGKACAAPPTEVEDLDRVLMFAEMDRFIADLAVEEGGTVSRAVSGNVSSHQYYWDIKFPDGDVRFYHGGGRSSTKREILKSLETAKSCWTGRQFTRRSGLGAR</sequence>
<evidence type="ECO:0000313" key="2">
    <source>
        <dbReference type="Proteomes" id="UP000613160"/>
    </source>
</evidence>
<dbReference type="EMBL" id="BMJJ01000010">
    <property type="protein sequence ID" value="GGD31329.1"/>
    <property type="molecule type" value="Genomic_DNA"/>
</dbReference>
<name>A0A916Y567_9HYPH</name>
<comment type="caution">
    <text evidence="1">The sequence shown here is derived from an EMBL/GenBank/DDBJ whole genome shotgun (WGS) entry which is preliminary data.</text>
</comment>
<gene>
    <name evidence="1" type="ORF">GCM10011335_37940</name>
</gene>
<dbReference type="Proteomes" id="UP000613160">
    <property type="component" value="Unassembled WGS sequence"/>
</dbReference>